<evidence type="ECO:0000256" key="8">
    <source>
        <dbReference type="RuleBase" id="RU362110"/>
    </source>
</evidence>
<reference evidence="12 13" key="1">
    <citation type="submission" date="2021-03" db="EMBL/GenBank/DDBJ databases">
        <title>Antimicrobial resistance genes in bacteria isolated from Japanese honey, and their potential for conferring macrolide and lincosamide resistance in the American foulbrood pathogen Paenibacillus larvae.</title>
        <authorList>
            <person name="Okamoto M."/>
            <person name="Kumagai M."/>
            <person name="Kanamori H."/>
            <person name="Takamatsu D."/>
        </authorList>
    </citation>
    <scope>NUCLEOTIDE SEQUENCE [LARGE SCALE GENOMIC DNA]</scope>
    <source>
        <strain evidence="12 13">J42TS3</strain>
    </source>
</reference>
<dbReference type="EMBL" id="BOSL01000001">
    <property type="protein sequence ID" value="GIP51181.1"/>
    <property type="molecule type" value="Genomic_DNA"/>
</dbReference>
<evidence type="ECO:0000313" key="12">
    <source>
        <dbReference type="EMBL" id="GIP51181.1"/>
    </source>
</evidence>
<comment type="subcellular location">
    <subcellularLocation>
        <location evidence="9">Cytoplasm</location>
    </subcellularLocation>
</comment>
<keyword evidence="9" id="KW-0119">Carbohydrate metabolism</keyword>
<dbReference type="SMART" id="SM00640">
    <property type="entry name" value="Glyco_32"/>
    <property type="match status" value="1"/>
</dbReference>
<dbReference type="InterPro" id="IPR013189">
    <property type="entry name" value="Glyco_hydro_32_C"/>
</dbReference>
<evidence type="ECO:0000256" key="3">
    <source>
        <dbReference type="ARBA" id="ARBA00012758"/>
    </source>
</evidence>
<dbReference type="Pfam" id="PF00251">
    <property type="entry name" value="Glyco_hydro_32N"/>
    <property type="match status" value="1"/>
</dbReference>
<name>A0ABQ4M5A1_9BACL</name>
<evidence type="ECO:0000313" key="13">
    <source>
        <dbReference type="Proteomes" id="UP000679992"/>
    </source>
</evidence>
<dbReference type="InterPro" id="IPR013148">
    <property type="entry name" value="Glyco_hydro_32_N"/>
</dbReference>
<dbReference type="InterPro" id="IPR001362">
    <property type="entry name" value="Glyco_hydro_32"/>
</dbReference>
<evidence type="ECO:0000259" key="11">
    <source>
        <dbReference type="Pfam" id="PF08244"/>
    </source>
</evidence>
<dbReference type="InterPro" id="IPR051214">
    <property type="entry name" value="GH32_Enzymes"/>
</dbReference>
<feature type="domain" description="Glycosyl hydrolase family 32 N-terminal" evidence="10">
    <location>
        <begin position="39"/>
        <end position="336"/>
    </location>
</feature>
<dbReference type="InterPro" id="IPR023296">
    <property type="entry name" value="Glyco_hydro_beta-prop_sf"/>
</dbReference>
<comment type="caution">
    <text evidence="12">The sequence shown here is derived from an EMBL/GenBank/DDBJ whole genome shotgun (WGS) entry which is preliminary data.</text>
</comment>
<evidence type="ECO:0000256" key="7">
    <source>
        <dbReference type="ARBA" id="ARBA00033367"/>
    </source>
</evidence>
<dbReference type="PANTHER" id="PTHR43101:SF1">
    <property type="entry name" value="BETA-FRUCTOSIDASE"/>
    <property type="match status" value="1"/>
</dbReference>
<dbReference type="SUPFAM" id="SSF49899">
    <property type="entry name" value="Concanavalin A-like lectins/glucanases"/>
    <property type="match status" value="1"/>
</dbReference>
<organism evidence="12 13">
    <name type="scientific">Paenibacillus vini</name>
    <dbReference type="NCBI Taxonomy" id="1476024"/>
    <lineage>
        <taxon>Bacteria</taxon>
        <taxon>Bacillati</taxon>
        <taxon>Bacillota</taxon>
        <taxon>Bacilli</taxon>
        <taxon>Bacillales</taxon>
        <taxon>Paenibacillaceae</taxon>
        <taxon>Paenibacillus</taxon>
    </lineage>
</organism>
<dbReference type="PROSITE" id="PS00609">
    <property type="entry name" value="GLYCOSYL_HYDROL_F32"/>
    <property type="match status" value="1"/>
</dbReference>
<comment type="pathway">
    <text evidence="1 9">Glycan biosynthesis; sucrose metabolism.</text>
</comment>
<dbReference type="PANTHER" id="PTHR43101">
    <property type="entry name" value="BETA-FRUCTOSIDASE"/>
    <property type="match status" value="1"/>
</dbReference>
<comment type="function">
    <text evidence="9">Enables the bacterium to metabolize sucrose as a sole carbon source.</text>
</comment>
<dbReference type="InterPro" id="IPR006232">
    <property type="entry name" value="Suc6P_hydrolase"/>
</dbReference>
<accession>A0ABQ4M5A1</accession>
<evidence type="ECO:0000256" key="2">
    <source>
        <dbReference type="ARBA" id="ARBA00009902"/>
    </source>
</evidence>
<evidence type="ECO:0000256" key="4">
    <source>
        <dbReference type="ARBA" id="ARBA00019623"/>
    </source>
</evidence>
<gene>
    <name evidence="12" type="primary">sacA</name>
    <name evidence="12" type="ORF">J42TS3_02160</name>
</gene>
<dbReference type="Proteomes" id="UP000679992">
    <property type="component" value="Unassembled WGS sequence"/>
</dbReference>
<feature type="domain" description="Glycosyl hydrolase family 32 C-terminal" evidence="11">
    <location>
        <begin position="340"/>
        <end position="492"/>
    </location>
</feature>
<dbReference type="InterPro" id="IPR018053">
    <property type="entry name" value="Glyco_hydro_32_AS"/>
</dbReference>
<dbReference type="Gene3D" id="2.115.10.20">
    <property type="entry name" value="Glycosyl hydrolase domain, family 43"/>
    <property type="match status" value="1"/>
</dbReference>
<dbReference type="Gene3D" id="2.60.120.560">
    <property type="entry name" value="Exo-inulinase, domain 1"/>
    <property type="match status" value="1"/>
</dbReference>
<keyword evidence="6 8" id="KW-0326">Glycosidase</keyword>
<protein>
    <recommendedName>
        <fullName evidence="4 8">Sucrose-6-phosphate hydrolase</fullName>
        <ecNumber evidence="3 8">3.2.1.26</ecNumber>
    </recommendedName>
    <alternativeName>
        <fullName evidence="7 9">Invertase</fullName>
    </alternativeName>
</protein>
<dbReference type="SUPFAM" id="SSF75005">
    <property type="entry name" value="Arabinanase/levansucrase/invertase"/>
    <property type="match status" value="1"/>
</dbReference>
<dbReference type="CDD" id="cd18623">
    <property type="entry name" value="GH32_ScrB-like"/>
    <property type="match status" value="1"/>
</dbReference>
<keyword evidence="13" id="KW-1185">Reference proteome</keyword>
<keyword evidence="5 8" id="KW-0378">Hydrolase</keyword>
<dbReference type="EC" id="3.2.1.26" evidence="3 8"/>
<evidence type="ECO:0000259" key="10">
    <source>
        <dbReference type="Pfam" id="PF00251"/>
    </source>
</evidence>
<evidence type="ECO:0000256" key="1">
    <source>
        <dbReference type="ARBA" id="ARBA00004914"/>
    </source>
</evidence>
<evidence type="ECO:0000256" key="9">
    <source>
        <dbReference type="RuleBase" id="RU365015"/>
    </source>
</evidence>
<evidence type="ECO:0000256" key="6">
    <source>
        <dbReference type="ARBA" id="ARBA00023295"/>
    </source>
</evidence>
<sequence>MEKVAQNQLCHRKAIEAAVHSVEKSLEIAPADPHRPAYHVSPSVNWMNDPNGLIFYKGEYHLFYQYNPFSPQWGNIHWAHCKSKDLIHWEQLPIALAPSEDYDKDGCFSGSAVEHEGKLYLFYTGNVFTTPTGLPDDLLQQQCVAVSEDGVNFRKDSANPVIPAPPAHIGQTNHFRDPKVWSHGGKWYMVLGARHNHLGKVLLYQSDDLLHWEFKSVVTESQGSEGYMYECPDLFALGGRDFLLLCPEGMEGEGQIAGYYSGLLNYSAGTYEHGDFTKLDEGFEFYAPQTMTDANGRRLMIGWMPMDGHSLGKTWAGCMTLPRELLHEGNGRLRFRPAEELKQLRKRHSSVRDYAVTEGELHSFPEVEGDCVEMMIQFDLQRSDASEISIHVRSSSDNQECTVIQANLSKRNISFDRNRSGMGPGGIKECRLETGLGDMLQLHIFLDRSTVELFINDGVRVMSGLVFPDPESIGIRFAAKGGTAYIHDLQFWTLQ</sequence>
<dbReference type="InterPro" id="IPR013320">
    <property type="entry name" value="ConA-like_dom_sf"/>
</dbReference>
<keyword evidence="9" id="KW-0963">Cytoplasm</keyword>
<evidence type="ECO:0000256" key="5">
    <source>
        <dbReference type="ARBA" id="ARBA00022801"/>
    </source>
</evidence>
<comment type="catalytic activity">
    <reaction evidence="8">
        <text>Hydrolysis of terminal non-reducing beta-D-fructofuranoside residues in beta-D-fructofuranosides.</text>
        <dbReference type="EC" id="3.2.1.26"/>
    </reaction>
</comment>
<dbReference type="Pfam" id="PF08244">
    <property type="entry name" value="Glyco_hydro_32C"/>
    <property type="match status" value="1"/>
</dbReference>
<dbReference type="NCBIfam" id="TIGR01322">
    <property type="entry name" value="scrB_fam"/>
    <property type="match status" value="1"/>
</dbReference>
<proteinExistence type="inferred from homology"/>
<comment type="similarity">
    <text evidence="2 8">Belongs to the glycosyl hydrolase 32 family.</text>
</comment>